<dbReference type="InterPro" id="IPR036217">
    <property type="entry name" value="MethylDNA_cys_MeTrfase_DNAb"/>
</dbReference>
<dbReference type="SUPFAM" id="SSF46767">
    <property type="entry name" value="Methylated DNA-protein cysteine methyltransferase, C-terminal domain"/>
    <property type="match status" value="1"/>
</dbReference>
<evidence type="ECO:0000313" key="9">
    <source>
        <dbReference type="EMBL" id="PVY59958.1"/>
    </source>
</evidence>
<comment type="catalytic activity">
    <reaction evidence="1">
        <text>a 4-O-methyl-thymidine in DNA + L-cysteinyl-[protein] = a thymidine in DNA + S-methyl-L-cysteinyl-[protein]</text>
        <dbReference type="Rhea" id="RHEA:53428"/>
        <dbReference type="Rhea" id="RHEA-COMP:10131"/>
        <dbReference type="Rhea" id="RHEA-COMP:10132"/>
        <dbReference type="Rhea" id="RHEA-COMP:13555"/>
        <dbReference type="Rhea" id="RHEA-COMP:13556"/>
        <dbReference type="ChEBI" id="CHEBI:29950"/>
        <dbReference type="ChEBI" id="CHEBI:82612"/>
        <dbReference type="ChEBI" id="CHEBI:137386"/>
        <dbReference type="ChEBI" id="CHEBI:137387"/>
        <dbReference type="EC" id="2.1.1.63"/>
    </reaction>
</comment>
<dbReference type="GO" id="GO:0003908">
    <property type="term" value="F:methylated-DNA-[protein]-cysteine S-methyltransferase activity"/>
    <property type="evidence" value="ECO:0007669"/>
    <property type="project" value="UniProtKB-EC"/>
</dbReference>
<evidence type="ECO:0000256" key="5">
    <source>
        <dbReference type="ARBA" id="ARBA00023204"/>
    </source>
</evidence>
<keyword evidence="10" id="KW-1185">Reference proteome</keyword>
<name>A0A0S2VZX3_9FIRM</name>
<dbReference type="InterPro" id="IPR036388">
    <property type="entry name" value="WH-like_DNA-bd_sf"/>
</dbReference>
<dbReference type="Proteomes" id="UP000245778">
    <property type="component" value="Unassembled WGS sequence"/>
</dbReference>
<evidence type="ECO:0000256" key="2">
    <source>
        <dbReference type="ARBA" id="ARBA00022603"/>
    </source>
</evidence>
<gene>
    <name evidence="9" type="ORF">C7373_101473</name>
    <name evidence="8" type="ORF">IB211_00240</name>
</gene>
<evidence type="ECO:0000256" key="3">
    <source>
        <dbReference type="ARBA" id="ARBA00022679"/>
    </source>
</evidence>
<sequence length="99" mass="10911">MSYYDRVYEIARRIPRGRAATYGQIALMTGSPRAARAVGYAMAACTDPAVPCHRVMARDGTIREHAFGPGVQRALLEAEGVPFTPDGRVDLSRCRWDGR</sequence>
<dbReference type="CDD" id="cd06445">
    <property type="entry name" value="ATase"/>
    <property type="match status" value="1"/>
</dbReference>
<dbReference type="Gene3D" id="1.10.10.10">
    <property type="entry name" value="Winged helix-like DNA-binding domain superfamily/Winged helix DNA-binding domain"/>
    <property type="match status" value="1"/>
</dbReference>
<keyword evidence="5" id="KW-0234">DNA repair</keyword>
<dbReference type="KEGG" id="ibu:IB211_00240"/>
<evidence type="ECO:0000256" key="6">
    <source>
        <dbReference type="ARBA" id="ARBA00049348"/>
    </source>
</evidence>
<feature type="domain" description="Methylated-DNA-[protein]-cysteine S-methyltransferase DNA binding" evidence="7">
    <location>
        <begin position="3"/>
        <end position="81"/>
    </location>
</feature>
<dbReference type="GeneID" id="93227799"/>
<dbReference type="GO" id="GO:0032259">
    <property type="term" value="P:methylation"/>
    <property type="evidence" value="ECO:0007669"/>
    <property type="project" value="UniProtKB-KW"/>
</dbReference>
<dbReference type="STRING" id="1297617.IB211_00240"/>
<dbReference type="EMBL" id="QEKK01000001">
    <property type="protein sequence ID" value="PVY59958.1"/>
    <property type="molecule type" value="Genomic_DNA"/>
</dbReference>
<comment type="catalytic activity">
    <reaction evidence="6">
        <text>a 6-O-methyl-2'-deoxyguanosine in DNA + L-cysteinyl-[protein] = S-methyl-L-cysteinyl-[protein] + a 2'-deoxyguanosine in DNA</text>
        <dbReference type="Rhea" id="RHEA:24000"/>
        <dbReference type="Rhea" id="RHEA-COMP:10131"/>
        <dbReference type="Rhea" id="RHEA-COMP:10132"/>
        <dbReference type="Rhea" id="RHEA-COMP:11367"/>
        <dbReference type="Rhea" id="RHEA-COMP:11368"/>
        <dbReference type="ChEBI" id="CHEBI:29950"/>
        <dbReference type="ChEBI" id="CHEBI:82612"/>
        <dbReference type="ChEBI" id="CHEBI:85445"/>
        <dbReference type="ChEBI" id="CHEBI:85448"/>
        <dbReference type="EC" id="2.1.1.63"/>
    </reaction>
</comment>
<dbReference type="NCBIfam" id="TIGR00589">
    <property type="entry name" value="ogt"/>
    <property type="match status" value="1"/>
</dbReference>
<evidence type="ECO:0000259" key="7">
    <source>
        <dbReference type="Pfam" id="PF01035"/>
    </source>
</evidence>
<keyword evidence="2 8" id="KW-0489">Methyltransferase</keyword>
<accession>A0A0S2VZX3</accession>
<dbReference type="Proteomes" id="UP000064844">
    <property type="component" value="Chromosome"/>
</dbReference>
<reference evidence="10" key="2">
    <citation type="submission" date="2015-04" db="EMBL/GenBank/DDBJ databases">
        <title>A butyrogenic pathway from the amino acid lysine in a human gut commensal.</title>
        <authorList>
            <person name="de Vos W.M."/>
            <person name="Bui N.T.P."/>
            <person name="Plugge C.M."/>
            <person name="Ritari J."/>
        </authorList>
    </citation>
    <scope>NUCLEOTIDE SEQUENCE [LARGE SCALE GENOMIC DNA]</scope>
    <source>
        <strain evidence="10">AF211</strain>
    </source>
</reference>
<dbReference type="eggNOG" id="COG0350">
    <property type="taxonomic scope" value="Bacteria"/>
</dbReference>
<dbReference type="PROSITE" id="PS00374">
    <property type="entry name" value="MGMT"/>
    <property type="match status" value="1"/>
</dbReference>
<dbReference type="RefSeq" id="WP_058116848.1">
    <property type="nucleotide sequence ID" value="NZ_CAMREZ010000004.1"/>
</dbReference>
<dbReference type="OrthoDB" id="9789813at2"/>
<reference evidence="9 11" key="3">
    <citation type="submission" date="2018-04" db="EMBL/GenBank/DDBJ databases">
        <title>Genomic Encyclopedia of Type Strains, Phase IV (KMG-IV): sequencing the most valuable type-strain genomes for metagenomic binning, comparative biology and taxonomic classification.</title>
        <authorList>
            <person name="Goeker M."/>
        </authorList>
    </citation>
    <scope>NUCLEOTIDE SEQUENCE [LARGE SCALE GENOMIC DNA]</scope>
    <source>
        <strain evidence="9 11">DSM 26588</strain>
    </source>
</reference>
<evidence type="ECO:0000313" key="10">
    <source>
        <dbReference type="Proteomes" id="UP000064844"/>
    </source>
</evidence>
<keyword evidence="3 8" id="KW-0808">Transferase</keyword>
<dbReference type="EMBL" id="CP011307">
    <property type="protein sequence ID" value="ALP92636.1"/>
    <property type="molecule type" value="Genomic_DNA"/>
</dbReference>
<dbReference type="PANTHER" id="PTHR42942">
    <property type="entry name" value="6-O-METHYLGUANINE DNA METHYLTRANSFERASE"/>
    <property type="match status" value="1"/>
</dbReference>
<dbReference type="InterPro" id="IPR014048">
    <property type="entry name" value="MethylDNA_cys_MeTrfase_DNA-bd"/>
</dbReference>
<keyword evidence="4" id="KW-0227">DNA damage</keyword>
<dbReference type="EC" id="2.1.1.63" evidence="8"/>
<evidence type="ECO:0000313" key="8">
    <source>
        <dbReference type="EMBL" id="ALP92636.1"/>
    </source>
</evidence>
<reference evidence="8 10" key="1">
    <citation type="journal article" date="2015" name="Nat. Commun.">
        <title>Production of butyrate from lysine and the Amadori product fructoselysine by a human gut commensal.</title>
        <authorList>
            <person name="Bui T.P."/>
            <person name="Ritari J."/>
            <person name="Boeren S."/>
            <person name="de Waard P."/>
            <person name="Plugge C.M."/>
            <person name="de Vos W.M."/>
        </authorList>
    </citation>
    <scope>NUCLEOTIDE SEQUENCE [LARGE SCALE GENOMIC DNA]</scope>
    <source>
        <strain evidence="8 10">AF211</strain>
    </source>
</reference>
<dbReference type="GO" id="GO:0006281">
    <property type="term" value="P:DNA repair"/>
    <property type="evidence" value="ECO:0007669"/>
    <property type="project" value="UniProtKB-KW"/>
</dbReference>
<organism evidence="8 10">
    <name type="scientific">Intestinimonas butyriciproducens</name>
    <dbReference type="NCBI Taxonomy" id="1297617"/>
    <lineage>
        <taxon>Bacteria</taxon>
        <taxon>Bacillati</taxon>
        <taxon>Bacillota</taxon>
        <taxon>Clostridia</taxon>
        <taxon>Eubacteriales</taxon>
        <taxon>Intestinimonas</taxon>
    </lineage>
</organism>
<protein>
    <submittedName>
        <fullName evidence="8">Methylated-D--protein-cysteine methyltransferase</fullName>
        <ecNumber evidence="8">2.1.1.63</ecNumber>
    </submittedName>
    <submittedName>
        <fullName evidence="9">Methylated-DNA-protein-cysteine methyltransferase-like protein</fullName>
    </submittedName>
</protein>
<dbReference type="InterPro" id="IPR001497">
    <property type="entry name" value="MethylDNA_cys_MeTrfase_AS"/>
</dbReference>
<proteinExistence type="predicted"/>
<dbReference type="AlphaFoldDB" id="A0A0S2VZX3"/>
<dbReference type="PANTHER" id="PTHR42942:SF1">
    <property type="entry name" value="ALKYLTRANSFERASE-LIKE PROTEIN 1"/>
    <property type="match status" value="1"/>
</dbReference>
<evidence type="ECO:0000256" key="1">
    <source>
        <dbReference type="ARBA" id="ARBA00001286"/>
    </source>
</evidence>
<evidence type="ECO:0000313" key="11">
    <source>
        <dbReference type="Proteomes" id="UP000245778"/>
    </source>
</evidence>
<evidence type="ECO:0000256" key="4">
    <source>
        <dbReference type="ARBA" id="ARBA00022763"/>
    </source>
</evidence>
<dbReference type="InterPro" id="IPR052520">
    <property type="entry name" value="ATL_DNA_repair"/>
</dbReference>
<dbReference type="Pfam" id="PF01035">
    <property type="entry name" value="DNA_binding_1"/>
    <property type="match status" value="1"/>
</dbReference>